<dbReference type="PANTHER" id="PTHR43302:SF5">
    <property type="entry name" value="TRANSPORTER ARSB-RELATED"/>
    <property type="match status" value="1"/>
</dbReference>
<feature type="transmembrane region" description="Helical" evidence="8">
    <location>
        <begin position="342"/>
        <end position="360"/>
    </location>
</feature>
<dbReference type="Proteomes" id="UP000006804">
    <property type="component" value="Chromosome"/>
</dbReference>
<dbReference type="PATRIC" id="fig|688269.3.peg.511"/>
<gene>
    <name evidence="10" type="ORF">Theth_0494</name>
</gene>
<dbReference type="eggNOG" id="COG1055">
    <property type="taxonomic scope" value="Bacteria"/>
</dbReference>
<dbReference type="Pfam" id="PF03600">
    <property type="entry name" value="CitMHS"/>
    <property type="match status" value="1"/>
</dbReference>
<dbReference type="HOGENOM" id="CLU_034989_0_0_0"/>
<feature type="transmembrane region" description="Helical" evidence="8">
    <location>
        <begin position="381"/>
        <end position="406"/>
    </location>
</feature>
<keyword evidence="5 8" id="KW-0812">Transmembrane</keyword>
<dbReference type="GO" id="GO:0015105">
    <property type="term" value="F:arsenite transmembrane transporter activity"/>
    <property type="evidence" value="ECO:0007669"/>
    <property type="project" value="InterPro"/>
</dbReference>
<feature type="domain" description="Citrate transporter-like" evidence="9">
    <location>
        <begin position="32"/>
        <end position="371"/>
    </location>
</feature>
<evidence type="ECO:0000259" key="9">
    <source>
        <dbReference type="Pfam" id="PF03600"/>
    </source>
</evidence>
<dbReference type="InterPro" id="IPR004680">
    <property type="entry name" value="Cit_transptr-like_dom"/>
</dbReference>
<reference evidence="10 11" key="1">
    <citation type="submission" date="2010-11" db="EMBL/GenBank/DDBJ databases">
        <title>The complete genome of Thermotoga thermarum DSM 5069.</title>
        <authorList>
            <consortium name="US DOE Joint Genome Institute (JGI-PGF)"/>
            <person name="Lucas S."/>
            <person name="Copeland A."/>
            <person name="Lapidus A."/>
            <person name="Bruce D."/>
            <person name="Goodwin L."/>
            <person name="Pitluck S."/>
            <person name="Kyrpides N."/>
            <person name="Mavromatis K."/>
            <person name="Ivanova N."/>
            <person name="Zeytun A."/>
            <person name="Brettin T."/>
            <person name="Detter J.C."/>
            <person name="Tapia R."/>
            <person name="Han C."/>
            <person name="Land M."/>
            <person name="Hauser L."/>
            <person name="Markowitz V."/>
            <person name="Cheng J.-F."/>
            <person name="Hugenholtz P."/>
            <person name="Woyke T."/>
            <person name="Wu D."/>
            <person name="Spring S."/>
            <person name="Schroeder M."/>
            <person name="Brambilla E."/>
            <person name="Klenk H.-P."/>
            <person name="Eisen J.A."/>
        </authorList>
    </citation>
    <scope>NUCLEOTIDE SEQUENCE [LARGE SCALE GENOMIC DNA]</scope>
    <source>
        <strain evidence="10 11">DSM 5069</strain>
    </source>
</reference>
<keyword evidence="3" id="KW-0813">Transport</keyword>
<comment type="subcellular location">
    <subcellularLocation>
        <location evidence="1">Cell membrane</location>
        <topology evidence="1">Multi-pass membrane protein</topology>
    </subcellularLocation>
</comment>
<evidence type="ECO:0000256" key="5">
    <source>
        <dbReference type="ARBA" id="ARBA00022692"/>
    </source>
</evidence>
<feature type="transmembrane region" description="Helical" evidence="8">
    <location>
        <begin position="190"/>
        <end position="210"/>
    </location>
</feature>
<evidence type="ECO:0000256" key="1">
    <source>
        <dbReference type="ARBA" id="ARBA00004651"/>
    </source>
</evidence>
<dbReference type="OrthoDB" id="9765532at2"/>
<keyword evidence="11" id="KW-1185">Reference proteome</keyword>
<dbReference type="KEGG" id="tta:Theth_0494"/>
<feature type="transmembrane region" description="Helical" evidence="8">
    <location>
        <begin position="109"/>
        <end position="139"/>
    </location>
</feature>
<feature type="transmembrane region" description="Helical" evidence="8">
    <location>
        <begin position="66"/>
        <end position="89"/>
    </location>
</feature>
<keyword evidence="7 8" id="KW-0472">Membrane</keyword>
<accession>F7YWZ4</accession>
<dbReference type="InterPro" id="IPR000802">
    <property type="entry name" value="Arsenical_pump_ArsB"/>
</dbReference>
<dbReference type="AlphaFoldDB" id="F7YWZ4"/>
<keyword evidence="6 8" id="KW-1133">Transmembrane helix</keyword>
<sequence length="443" mass="49914">MSLIIALNLFFATIFLVTRETKLRFRNKEIVLDYARVSILVLILLIISGIASISTVKNALMPQFNIVPWQILIIFFGSAYVCTSLDMSGVLKYFAYKLVLASKENGVRLYFNLVFLTAIMTIFTSNDIVTLTLTPIVAYIARYSGINPIPFLISIFFASNTWSMIFYIGNPTNVIVAQAYSLRFFEYAKYMLLPTLVAGIVSTLMFFLIYRKQIPQAVSLAQLEDPKEDIVNKYYSILNVVVFAIFFGFLAFGDLFNLELWKTILVFCGIYAVLNLIFSSSFASDSKDKFTANFSFFFETFKRVPWKILPLVLVFFVFVYIFNLYGLTRYVGNLINFKNQALGTVLMALITSFAANLMINQPMTILFANAMKVAGIENLKYAYALVIGSNLGGNITLMGALAGLMWSRILAYYGIKMDNKTFVKNTLPVVLVTIVASSLALLF</sequence>
<evidence type="ECO:0000256" key="8">
    <source>
        <dbReference type="SAM" id="Phobius"/>
    </source>
</evidence>
<feature type="transmembrane region" description="Helical" evidence="8">
    <location>
        <begin position="231"/>
        <end position="252"/>
    </location>
</feature>
<evidence type="ECO:0000313" key="11">
    <source>
        <dbReference type="Proteomes" id="UP000006804"/>
    </source>
</evidence>
<protein>
    <submittedName>
        <fullName evidence="10">Arsenite efflux membrane protein ArsB</fullName>
    </submittedName>
</protein>
<name>F7YWZ4_9THEM</name>
<feature type="transmembrane region" description="Helical" evidence="8">
    <location>
        <begin position="35"/>
        <end position="54"/>
    </location>
</feature>
<keyword evidence="4" id="KW-1003">Cell membrane</keyword>
<feature type="transmembrane region" description="Helical" evidence="8">
    <location>
        <begin position="264"/>
        <end position="283"/>
    </location>
</feature>
<dbReference type="PRINTS" id="PR00758">
    <property type="entry name" value="ARSENICPUMP"/>
</dbReference>
<evidence type="ECO:0000313" key="10">
    <source>
        <dbReference type="EMBL" id="AEH50586.1"/>
    </source>
</evidence>
<evidence type="ECO:0000256" key="2">
    <source>
        <dbReference type="ARBA" id="ARBA00009843"/>
    </source>
</evidence>
<feature type="transmembrane region" description="Helical" evidence="8">
    <location>
        <begin position="304"/>
        <end position="322"/>
    </location>
</feature>
<dbReference type="EMBL" id="CP002351">
    <property type="protein sequence ID" value="AEH50586.1"/>
    <property type="molecule type" value="Genomic_DNA"/>
</dbReference>
<comment type="similarity">
    <text evidence="2">Belongs to the CitM (TC 2.A.11) transporter family.</text>
</comment>
<dbReference type="GO" id="GO:0005886">
    <property type="term" value="C:plasma membrane"/>
    <property type="evidence" value="ECO:0007669"/>
    <property type="project" value="UniProtKB-SubCell"/>
</dbReference>
<evidence type="ECO:0000256" key="4">
    <source>
        <dbReference type="ARBA" id="ARBA00022475"/>
    </source>
</evidence>
<dbReference type="RefSeq" id="WP_013931809.1">
    <property type="nucleotide sequence ID" value="NC_015707.1"/>
</dbReference>
<dbReference type="PANTHER" id="PTHR43302">
    <property type="entry name" value="TRANSPORTER ARSB-RELATED"/>
    <property type="match status" value="1"/>
</dbReference>
<evidence type="ECO:0000256" key="6">
    <source>
        <dbReference type="ARBA" id="ARBA00022989"/>
    </source>
</evidence>
<organism evidence="10 11">
    <name type="scientific">Pseudothermotoga thermarum DSM 5069</name>
    <dbReference type="NCBI Taxonomy" id="688269"/>
    <lineage>
        <taxon>Bacteria</taxon>
        <taxon>Thermotogati</taxon>
        <taxon>Thermotogota</taxon>
        <taxon>Thermotogae</taxon>
        <taxon>Thermotogales</taxon>
        <taxon>Thermotogaceae</taxon>
        <taxon>Pseudothermotoga</taxon>
    </lineage>
</organism>
<evidence type="ECO:0000256" key="3">
    <source>
        <dbReference type="ARBA" id="ARBA00022448"/>
    </source>
</evidence>
<feature type="transmembrane region" description="Helical" evidence="8">
    <location>
        <begin position="426"/>
        <end position="442"/>
    </location>
</feature>
<proteinExistence type="inferred from homology"/>
<feature type="transmembrane region" description="Helical" evidence="8">
    <location>
        <begin position="151"/>
        <end position="170"/>
    </location>
</feature>
<evidence type="ECO:0000256" key="7">
    <source>
        <dbReference type="ARBA" id="ARBA00023136"/>
    </source>
</evidence>